<dbReference type="HOGENOM" id="CLU_061199_0_1_1"/>
<accession>A0A084AWA8</accession>
<feature type="transmembrane region" description="Helical" evidence="1">
    <location>
        <begin position="252"/>
        <end position="269"/>
    </location>
</feature>
<keyword evidence="1" id="KW-0472">Membrane</keyword>
<keyword evidence="1" id="KW-0812">Transmembrane</keyword>
<protein>
    <submittedName>
        <fullName evidence="2">Uncharacterized protein</fullName>
    </submittedName>
</protein>
<keyword evidence="3" id="KW-1185">Reference proteome</keyword>
<dbReference type="PANTHER" id="PTHR36978">
    <property type="entry name" value="P-LOOP CONTAINING NUCLEOTIDE TRIPHOSPHATE HYDROLASE"/>
    <property type="match status" value="1"/>
</dbReference>
<evidence type="ECO:0000313" key="2">
    <source>
        <dbReference type="EMBL" id="KEY69587.1"/>
    </source>
</evidence>
<name>A0A084AWA8_STACB</name>
<dbReference type="Pfam" id="PF17784">
    <property type="entry name" value="Sulfotransfer_4"/>
    <property type="match status" value="1"/>
</dbReference>
<dbReference type="SUPFAM" id="SSF52540">
    <property type="entry name" value="P-loop containing nucleoside triphosphate hydrolases"/>
    <property type="match status" value="1"/>
</dbReference>
<dbReference type="InterPro" id="IPR027417">
    <property type="entry name" value="P-loop_NTPase"/>
</dbReference>
<gene>
    <name evidence="2" type="ORF">S7711_06216</name>
</gene>
<dbReference type="InterPro" id="IPR040632">
    <property type="entry name" value="Sulfotransfer_4"/>
</dbReference>
<sequence>MTKSRRESPGPPCVINAGLFKTGTASMAEAYRILGLRPHHGLDLMNLPEHWAQLERAAETKWPSVPGARQPRAAFTQADWDVIFGEYDAITDVGAVFAEDLAGAYPEAKVVVVQRDADKWLESFERQIIVPVWGPLSYFLLIFVLPLIGNRGLSAMRKILYGQWNARTVAEVRANAKQGYATYYARIREVVPPERRLEYRLGDGWGPLCEFLGKPVPEVDFPRVNEANAHSEKQKEQADEILRMGWTVVKPWGLGLVGLCVAGITYRMVSV</sequence>
<feature type="transmembrane region" description="Helical" evidence="1">
    <location>
        <begin position="128"/>
        <end position="148"/>
    </location>
</feature>
<dbReference type="Gene3D" id="3.40.50.300">
    <property type="entry name" value="P-loop containing nucleotide triphosphate hydrolases"/>
    <property type="match status" value="1"/>
</dbReference>
<proteinExistence type="predicted"/>
<dbReference type="OrthoDB" id="408152at2759"/>
<organism evidence="2 3">
    <name type="scientific">Stachybotrys chartarum (strain CBS 109288 / IBT 7711)</name>
    <name type="common">Toxic black mold</name>
    <name type="synonym">Stilbospora chartarum</name>
    <dbReference type="NCBI Taxonomy" id="1280523"/>
    <lineage>
        <taxon>Eukaryota</taxon>
        <taxon>Fungi</taxon>
        <taxon>Dikarya</taxon>
        <taxon>Ascomycota</taxon>
        <taxon>Pezizomycotina</taxon>
        <taxon>Sordariomycetes</taxon>
        <taxon>Hypocreomycetidae</taxon>
        <taxon>Hypocreales</taxon>
        <taxon>Stachybotryaceae</taxon>
        <taxon>Stachybotrys</taxon>
    </lineage>
</organism>
<reference evidence="2 3" key="1">
    <citation type="journal article" date="2014" name="BMC Genomics">
        <title>Comparative genome sequencing reveals chemotype-specific gene clusters in the toxigenic black mold Stachybotrys.</title>
        <authorList>
            <person name="Semeiks J."/>
            <person name="Borek D."/>
            <person name="Otwinowski Z."/>
            <person name="Grishin N.V."/>
        </authorList>
    </citation>
    <scope>NUCLEOTIDE SEQUENCE [LARGE SCALE GENOMIC DNA]</scope>
    <source>
        <strain evidence="3">CBS 109288 / IBT 7711</strain>
    </source>
</reference>
<dbReference type="EMBL" id="KL648521">
    <property type="protein sequence ID" value="KEY69587.1"/>
    <property type="molecule type" value="Genomic_DNA"/>
</dbReference>
<evidence type="ECO:0000256" key="1">
    <source>
        <dbReference type="SAM" id="Phobius"/>
    </source>
</evidence>
<dbReference type="AlphaFoldDB" id="A0A084AWA8"/>
<evidence type="ECO:0000313" key="3">
    <source>
        <dbReference type="Proteomes" id="UP000028045"/>
    </source>
</evidence>
<dbReference type="PANTHER" id="PTHR36978:SF4">
    <property type="entry name" value="P-LOOP CONTAINING NUCLEOSIDE TRIPHOSPHATE HYDROLASE PROTEIN"/>
    <property type="match status" value="1"/>
</dbReference>
<keyword evidence="1" id="KW-1133">Transmembrane helix</keyword>
<dbReference type="Proteomes" id="UP000028045">
    <property type="component" value="Unassembled WGS sequence"/>
</dbReference>